<reference evidence="10" key="2">
    <citation type="submission" date="2009-09" db="EMBL/GenBank/DDBJ databases">
        <title>Complete sequence of chromosome of Candidatus Accumulibacter phosphatis clade IIA str. UW-1.</title>
        <authorList>
            <consortium name="US DOE Joint Genome Institute"/>
            <person name="Martin H.G."/>
            <person name="Ivanova N."/>
            <person name="Kunin V."/>
            <person name="Warnecke F."/>
            <person name="Barry K."/>
            <person name="He S."/>
            <person name="Salamov A."/>
            <person name="Szeto E."/>
            <person name="Dalin E."/>
            <person name="Pangilinan J.L."/>
            <person name="Lapidus A."/>
            <person name="Lowry S."/>
            <person name="Kyrpides N.C."/>
            <person name="McMahon K.D."/>
            <person name="Hugenholtz P."/>
        </authorList>
    </citation>
    <scope>NUCLEOTIDE SEQUENCE [LARGE SCALE GENOMIC DNA]</scope>
    <source>
        <strain evidence="10">UW-1</strain>
    </source>
</reference>
<evidence type="ECO:0000256" key="5">
    <source>
        <dbReference type="SAM" id="Coils"/>
    </source>
</evidence>
<dbReference type="GO" id="GO:0004888">
    <property type="term" value="F:transmembrane signaling receptor activity"/>
    <property type="evidence" value="ECO:0007669"/>
    <property type="project" value="InterPro"/>
</dbReference>
<keyword evidence="4" id="KW-0807">Transducer</keyword>
<evidence type="ECO:0000256" key="6">
    <source>
        <dbReference type="SAM" id="MobiDB-lite"/>
    </source>
</evidence>
<dbReference type="InterPro" id="IPR047347">
    <property type="entry name" value="YvaQ-like_sensor"/>
</dbReference>
<protein>
    <submittedName>
        <fullName evidence="10">Methyl-accepting chemotaxis sensory transducer</fullName>
    </submittedName>
</protein>
<dbReference type="CDD" id="cd19411">
    <property type="entry name" value="MCP2201-like_sensor"/>
    <property type="match status" value="1"/>
</dbReference>
<keyword evidence="2" id="KW-0145">Chemotaxis</keyword>
<dbReference type="GO" id="GO:0007165">
    <property type="term" value="P:signal transduction"/>
    <property type="evidence" value="ECO:0007669"/>
    <property type="project" value="UniProtKB-KW"/>
</dbReference>
<gene>
    <name evidence="10" type="ordered locus">CAP2UW1_3442</name>
</gene>
<evidence type="ECO:0000313" key="10">
    <source>
        <dbReference type="EMBL" id="ACV36701.1"/>
    </source>
</evidence>
<feature type="coiled-coil region" evidence="5">
    <location>
        <begin position="454"/>
        <end position="481"/>
    </location>
</feature>
<dbReference type="InterPro" id="IPR004089">
    <property type="entry name" value="MCPsignal_dom"/>
</dbReference>
<dbReference type="Pfam" id="PF00672">
    <property type="entry name" value="HAMP"/>
    <property type="match status" value="1"/>
</dbReference>
<feature type="domain" description="HAMP" evidence="9">
    <location>
        <begin position="211"/>
        <end position="263"/>
    </location>
</feature>
<accession>C7RJ90</accession>
<dbReference type="AlphaFoldDB" id="C7RJ90"/>
<reference evidence="10" key="1">
    <citation type="submission" date="2009-08" db="EMBL/GenBank/DDBJ databases">
        <authorList>
            <consortium name="US DOE Joint Genome Institute"/>
            <person name="Lucas S."/>
            <person name="Copeland A."/>
            <person name="Lapidus A."/>
            <person name="Glavina del Rio T."/>
            <person name="Dalin E."/>
            <person name="Tice H."/>
            <person name="Bruce D."/>
            <person name="Barry K."/>
            <person name="Pitluck S."/>
            <person name="Lowry S."/>
            <person name="Larimer F."/>
            <person name="Land M."/>
            <person name="Hauser L."/>
            <person name="Kyrpides N."/>
            <person name="Ivanova N."/>
            <person name="McMahon K.D."/>
            <person name="Hugenholtz P."/>
        </authorList>
    </citation>
    <scope>NUCLEOTIDE SEQUENCE</scope>
    <source>
        <strain evidence="10">UW-1</strain>
    </source>
</reference>
<keyword evidence="7" id="KW-0812">Transmembrane</keyword>
<evidence type="ECO:0000256" key="7">
    <source>
        <dbReference type="SAM" id="Phobius"/>
    </source>
</evidence>
<evidence type="ECO:0000256" key="1">
    <source>
        <dbReference type="ARBA" id="ARBA00004370"/>
    </source>
</evidence>
<name>C7RJ90_ACCRE</name>
<dbReference type="PRINTS" id="PR00260">
    <property type="entry name" value="CHEMTRNSDUCR"/>
</dbReference>
<keyword evidence="7" id="KW-1133">Transmembrane helix</keyword>
<proteinExistence type="inferred from homology"/>
<evidence type="ECO:0000256" key="4">
    <source>
        <dbReference type="PROSITE-ProRule" id="PRU00284"/>
    </source>
</evidence>
<dbReference type="Gene3D" id="1.10.287.950">
    <property type="entry name" value="Methyl-accepting chemotaxis protein"/>
    <property type="match status" value="1"/>
</dbReference>
<keyword evidence="5" id="KW-0175">Coiled coil</keyword>
<feature type="region of interest" description="Disordered" evidence="6">
    <location>
        <begin position="504"/>
        <end position="546"/>
    </location>
</feature>
<dbReference type="SMART" id="SM00283">
    <property type="entry name" value="MA"/>
    <property type="match status" value="1"/>
</dbReference>
<dbReference type="Pfam" id="PF12729">
    <property type="entry name" value="4HB_MCP_1"/>
    <property type="match status" value="1"/>
</dbReference>
<dbReference type="InterPro" id="IPR024478">
    <property type="entry name" value="HlyB_4HB_MCP"/>
</dbReference>
<dbReference type="SMART" id="SM00304">
    <property type="entry name" value="HAMP"/>
    <property type="match status" value="1"/>
</dbReference>
<evidence type="ECO:0000256" key="3">
    <source>
        <dbReference type="ARBA" id="ARBA00029447"/>
    </source>
</evidence>
<dbReference type="PANTHER" id="PTHR43531:SF11">
    <property type="entry name" value="METHYL-ACCEPTING CHEMOTAXIS PROTEIN 3"/>
    <property type="match status" value="1"/>
</dbReference>
<dbReference type="STRING" id="522306.CAP2UW1_3442"/>
<feature type="domain" description="Methyl-accepting transducer" evidence="8">
    <location>
        <begin position="268"/>
        <end position="483"/>
    </location>
</feature>
<dbReference type="GO" id="GO:0006935">
    <property type="term" value="P:chemotaxis"/>
    <property type="evidence" value="ECO:0007669"/>
    <property type="project" value="UniProtKB-KW"/>
</dbReference>
<feature type="region of interest" description="Disordered" evidence="6">
    <location>
        <begin position="283"/>
        <end position="307"/>
    </location>
</feature>
<dbReference type="PROSITE" id="PS50885">
    <property type="entry name" value="HAMP"/>
    <property type="match status" value="1"/>
</dbReference>
<dbReference type="SUPFAM" id="SSF58104">
    <property type="entry name" value="Methyl-accepting chemotaxis protein (MCP) signaling domain"/>
    <property type="match status" value="1"/>
</dbReference>
<dbReference type="HOGENOM" id="CLU_000445_107_16_4"/>
<comment type="similarity">
    <text evidence="3">Belongs to the methyl-accepting chemotaxis (MCP) protein family.</text>
</comment>
<dbReference type="InterPro" id="IPR004090">
    <property type="entry name" value="Chemotax_Me-accpt_rcpt"/>
</dbReference>
<dbReference type="eggNOG" id="COG0840">
    <property type="taxonomic scope" value="Bacteria"/>
</dbReference>
<keyword evidence="7" id="KW-0472">Membrane</keyword>
<dbReference type="PANTHER" id="PTHR43531">
    <property type="entry name" value="PROTEIN ICFG"/>
    <property type="match status" value="1"/>
</dbReference>
<dbReference type="InterPro" id="IPR051310">
    <property type="entry name" value="MCP_chemotaxis"/>
</dbReference>
<dbReference type="KEGG" id="app:CAP2UW1_3442"/>
<dbReference type="InterPro" id="IPR003660">
    <property type="entry name" value="HAMP_dom"/>
</dbReference>
<dbReference type="OrthoDB" id="8899037at2"/>
<sequence length="546" mass="57334" precursor="true">MFKNLRIGARLGLGFGLVLVLMAALAATSYNRLDHLNGAITGMLKDRFPKTVWANDVIDQVNVVARATRGAMLSSKPDDIQKELERIPEARKAAGEALAKLEKVSTSEADKKALAAVVDKGKAYGAELDKFIEIAKSGKREEAITQLMGPFRKVHNDYVATITALIDFQVDLMKKSGEAADKSAEQAEVIVLVLAISAFLIGIGFAFWVTRSITRPISEAVSAANALAEGDLSVNIKVDSKDEVGQLMAALQTMVGKLSQIIGEVRTAADNLSNASGQVSATAQSLSQSSSEQAASVEESTASMEEMSASIVQNTENARVTDGMASTAARQAVEGGEAVGRTVEAMKSIAEKIGIIDDIAYQTNLLALNAAIEAARAGEHGKGFAVVAAEVRKLAERSQVAAQEIGNVAKDSVKLAERAGSLLGEMVPSIRKTSDLVQEIAAASQEQSSGVGQINGAMSQLNQATQQNASASEELAATAEELGGQAGQLQELMTFFQLADAGRSPAAARRTAPAARAQRTAAPAARPRTAGRVAAVAPSEHDFERF</sequence>
<feature type="transmembrane region" description="Helical" evidence="7">
    <location>
        <begin position="189"/>
        <end position="209"/>
    </location>
</feature>
<dbReference type="GO" id="GO:0005886">
    <property type="term" value="C:plasma membrane"/>
    <property type="evidence" value="ECO:0007669"/>
    <property type="project" value="TreeGrafter"/>
</dbReference>
<dbReference type="FunFam" id="1.10.287.950:FF:000001">
    <property type="entry name" value="Methyl-accepting chemotaxis sensory transducer"/>
    <property type="match status" value="1"/>
</dbReference>
<evidence type="ECO:0000256" key="2">
    <source>
        <dbReference type="ARBA" id="ARBA00022500"/>
    </source>
</evidence>
<evidence type="ECO:0000259" key="8">
    <source>
        <dbReference type="PROSITE" id="PS50111"/>
    </source>
</evidence>
<dbReference type="EMBL" id="CP001715">
    <property type="protein sequence ID" value="ACV36701.1"/>
    <property type="molecule type" value="Genomic_DNA"/>
</dbReference>
<organism evidence="10">
    <name type="scientific">Accumulibacter regalis</name>
    <dbReference type="NCBI Taxonomy" id="522306"/>
    <lineage>
        <taxon>Bacteria</taxon>
        <taxon>Pseudomonadati</taxon>
        <taxon>Pseudomonadota</taxon>
        <taxon>Betaproteobacteria</taxon>
        <taxon>Candidatus Accumulibacter</taxon>
    </lineage>
</organism>
<dbReference type="PROSITE" id="PS50111">
    <property type="entry name" value="CHEMOTAXIS_TRANSDUC_2"/>
    <property type="match status" value="1"/>
</dbReference>
<comment type="subcellular location">
    <subcellularLocation>
        <location evidence="1">Membrane</location>
    </subcellularLocation>
</comment>
<dbReference type="Pfam" id="PF00015">
    <property type="entry name" value="MCPsignal"/>
    <property type="match status" value="1"/>
</dbReference>
<feature type="compositionally biased region" description="Low complexity" evidence="6">
    <location>
        <begin position="504"/>
        <end position="538"/>
    </location>
</feature>
<evidence type="ECO:0000259" key="9">
    <source>
        <dbReference type="PROSITE" id="PS50885"/>
    </source>
</evidence>
<dbReference type="CDD" id="cd06225">
    <property type="entry name" value="HAMP"/>
    <property type="match status" value="1"/>
</dbReference>